<dbReference type="AlphaFoldDB" id="A0A1M4T670"/>
<dbReference type="GO" id="GO:0008704">
    <property type="term" value="F:5-carboxymethyl-2-hydroxymuconate delta-isomerase activity"/>
    <property type="evidence" value="ECO:0007669"/>
    <property type="project" value="InterPro"/>
</dbReference>
<evidence type="ECO:0000313" key="1">
    <source>
        <dbReference type="EMBL" id="SHE39900.1"/>
    </source>
</evidence>
<reference evidence="1 2" key="1">
    <citation type="submission" date="2016-11" db="EMBL/GenBank/DDBJ databases">
        <authorList>
            <person name="Jaros S."/>
            <person name="Januszkiewicz K."/>
            <person name="Wedrychowicz H."/>
        </authorList>
    </citation>
    <scope>NUCLEOTIDE SEQUENCE [LARGE SCALE GENOMIC DNA]</scope>
    <source>
        <strain evidence="1 2">DSM 16112</strain>
    </source>
</reference>
<dbReference type="CDD" id="cd00580">
    <property type="entry name" value="CHMI"/>
    <property type="match status" value="1"/>
</dbReference>
<dbReference type="PANTHER" id="PTHR37950:SF1">
    <property type="entry name" value="4-HYDROXYPHENYLACETATE CATABOLISM PROTEIN"/>
    <property type="match status" value="1"/>
</dbReference>
<dbReference type="SUPFAM" id="SSF55331">
    <property type="entry name" value="Tautomerase/MIF"/>
    <property type="match status" value="1"/>
</dbReference>
<accession>A0A1M4T670</accession>
<sequence>MPVADLWAITGGLATGFQQDRRKFAKLARACAMLCAQSQSSPLLLSHFICPKDLPMPHITIEYTRNIDGFSPRQALAVVNQTLLDSGHFQPPQIKSRAIALDDYLVGTDPQGQGFVHVQAAIMAGRSLQERQALSQQVLESLRELVQHIPRQIHVQLTVDVIEIQPDTYAKTALESAA</sequence>
<dbReference type="InterPro" id="IPR004220">
    <property type="entry name" value="5-COMe_2-OHmuconate_Isoase"/>
</dbReference>
<protein>
    <submittedName>
        <fullName evidence="1">5-carboxymethyl-2-hydroxymuconate isomerase</fullName>
    </submittedName>
</protein>
<keyword evidence="1" id="KW-0413">Isomerase</keyword>
<dbReference type="Pfam" id="PF02962">
    <property type="entry name" value="CHMI"/>
    <property type="match status" value="1"/>
</dbReference>
<proteinExistence type="predicted"/>
<gene>
    <name evidence="1" type="ORF">SAMN02745117_00237</name>
</gene>
<organism evidence="1 2">
    <name type="scientific">Lampropedia hyalina DSM 16112</name>
    <dbReference type="NCBI Taxonomy" id="1122156"/>
    <lineage>
        <taxon>Bacteria</taxon>
        <taxon>Pseudomonadati</taxon>
        <taxon>Pseudomonadota</taxon>
        <taxon>Betaproteobacteria</taxon>
        <taxon>Burkholderiales</taxon>
        <taxon>Comamonadaceae</taxon>
        <taxon>Lampropedia</taxon>
    </lineage>
</organism>
<name>A0A1M4T670_9BURK</name>
<evidence type="ECO:0000313" key="2">
    <source>
        <dbReference type="Proteomes" id="UP000184327"/>
    </source>
</evidence>
<dbReference type="InterPro" id="IPR014347">
    <property type="entry name" value="Tautomerase/MIF_sf"/>
</dbReference>
<dbReference type="PANTHER" id="PTHR37950">
    <property type="entry name" value="4-HYDROXYPHENYLACETATE CATABOLISM PROTEIN"/>
    <property type="match status" value="1"/>
</dbReference>
<dbReference type="STRING" id="1122156.SAMN02745117_00237"/>
<keyword evidence="2" id="KW-1185">Reference proteome</keyword>
<dbReference type="Proteomes" id="UP000184327">
    <property type="component" value="Unassembled WGS sequence"/>
</dbReference>
<dbReference type="EMBL" id="FQUZ01000002">
    <property type="protein sequence ID" value="SHE39900.1"/>
    <property type="molecule type" value="Genomic_DNA"/>
</dbReference>
<dbReference type="Gene3D" id="3.30.429.10">
    <property type="entry name" value="Macrophage Migration Inhibitory Factor"/>
    <property type="match status" value="1"/>
</dbReference>